<accession>X1CK56</accession>
<gene>
    <name evidence="1" type="ORF">S01H4_43149</name>
</gene>
<name>X1CK56_9ZZZZ</name>
<dbReference type="AlphaFoldDB" id="X1CK56"/>
<sequence length="31" mass="3881">ELGERNRRVAVEKWDWKIKVKQYEKFFEGVL</sequence>
<organism evidence="1">
    <name type="scientific">marine sediment metagenome</name>
    <dbReference type="NCBI Taxonomy" id="412755"/>
    <lineage>
        <taxon>unclassified sequences</taxon>
        <taxon>metagenomes</taxon>
        <taxon>ecological metagenomes</taxon>
    </lineage>
</organism>
<feature type="non-terminal residue" evidence="1">
    <location>
        <position position="1"/>
    </location>
</feature>
<protein>
    <submittedName>
        <fullName evidence="1">Uncharacterized protein</fullName>
    </submittedName>
</protein>
<comment type="caution">
    <text evidence="1">The sequence shown here is derived from an EMBL/GenBank/DDBJ whole genome shotgun (WGS) entry which is preliminary data.</text>
</comment>
<dbReference type="EMBL" id="BART01023775">
    <property type="protein sequence ID" value="GAG96598.1"/>
    <property type="molecule type" value="Genomic_DNA"/>
</dbReference>
<evidence type="ECO:0000313" key="1">
    <source>
        <dbReference type="EMBL" id="GAG96598.1"/>
    </source>
</evidence>
<proteinExistence type="predicted"/>
<reference evidence="1" key="1">
    <citation type="journal article" date="2014" name="Front. Microbiol.">
        <title>High frequency of phylogenetically diverse reductive dehalogenase-homologous genes in deep subseafloor sedimentary metagenomes.</title>
        <authorList>
            <person name="Kawai M."/>
            <person name="Futagami T."/>
            <person name="Toyoda A."/>
            <person name="Takaki Y."/>
            <person name="Nishi S."/>
            <person name="Hori S."/>
            <person name="Arai W."/>
            <person name="Tsubouchi T."/>
            <person name="Morono Y."/>
            <person name="Uchiyama I."/>
            <person name="Ito T."/>
            <person name="Fujiyama A."/>
            <person name="Inagaki F."/>
            <person name="Takami H."/>
        </authorList>
    </citation>
    <scope>NUCLEOTIDE SEQUENCE</scope>
    <source>
        <strain evidence="1">Expedition CK06-06</strain>
    </source>
</reference>